<reference evidence="1 2" key="1">
    <citation type="submission" date="2016-01" db="EMBL/GenBank/DDBJ databases">
        <authorList>
            <person name="Oliw E.H."/>
        </authorList>
    </citation>
    <scope>NUCLEOTIDE SEQUENCE [LARGE SCALE GENOMIC DNA]</scope>
    <source>
        <strain evidence="1 2">MDcuke</strain>
    </source>
</reference>
<evidence type="ECO:0000313" key="1">
    <source>
        <dbReference type="EMBL" id="AXF75796.1"/>
    </source>
</evidence>
<evidence type="ECO:0000313" key="2">
    <source>
        <dbReference type="Proteomes" id="UP000264980"/>
    </source>
</evidence>
<dbReference type="AlphaFoldDB" id="A0A345CQS9"/>
<proteinExistence type="predicted"/>
<name>A0A345CQS9_9GAMM</name>
<gene>
    <name evidence="1" type="ORF">AV903_06325</name>
</gene>
<sequence>MDAQYAGQITVLCAAPETMASTRGLFSAFIDEHRLSVMLIPGAWQRFMQQDIAAYVRQPVLSWHKVQ</sequence>
<protein>
    <submittedName>
        <fullName evidence="1">Uncharacterized protein</fullName>
    </submittedName>
</protein>
<organism evidence="1 2">
    <name type="scientific">Erwinia tracheiphila</name>
    <dbReference type="NCBI Taxonomy" id="65700"/>
    <lineage>
        <taxon>Bacteria</taxon>
        <taxon>Pseudomonadati</taxon>
        <taxon>Pseudomonadota</taxon>
        <taxon>Gammaproteobacteria</taxon>
        <taxon>Enterobacterales</taxon>
        <taxon>Erwiniaceae</taxon>
        <taxon>Erwinia</taxon>
    </lineage>
</organism>
<dbReference type="Proteomes" id="UP000264980">
    <property type="component" value="Chromosome"/>
</dbReference>
<accession>A0A345CQS9</accession>
<dbReference type="EMBL" id="CP013970">
    <property type="protein sequence ID" value="AXF75796.1"/>
    <property type="molecule type" value="Genomic_DNA"/>
</dbReference>
<dbReference type="RefSeq" id="WP_016192586.1">
    <property type="nucleotide sequence ID" value="NZ_CP013970.1"/>
</dbReference>